<accession>A0ABU9DTU0</accession>
<proteinExistence type="predicted"/>
<dbReference type="Pfam" id="PF08757">
    <property type="entry name" value="CotH"/>
    <property type="match status" value="1"/>
</dbReference>
<dbReference type="PANTHER" id="PTHR40050:SF1">
    <property type="entry name" value="INNER SPORE COAT PROTEIN H"/>
    <property type="match status" value="1"/>
</dbReference>
<comment type="caution">
    <text evidence="1">The sequence shown here is derived from an EMBL/GenBank/DDBJ whole genome shotgun (WGS) entry which is preliminary data.</text>
</comment>
<dbReference type="Proteomes" id="UP001469365">
    <property type="component" value="Unassembled WGS sequence"/>
</dbReference>
<dbReference type="RefSeq" id="WP_341418636.1">
    <property type="nucleotide sequence ID" value="NZ_JBBPCC010000021.1"/>
</dbReference>
<name>A0ABU9DTU0_9BACL</name>
<gene>
    <name evidence="1" type="ORF">WMW72_26725</name>
</gene>
<keyword evidence="1" id="KW-0808">Transferase</keyword>
<dbReference type="PANTHER" id="PTHR40050">
    <property type="entry name" value="INNER SPORE COAT PROTEIN H"/>
    <property type="match status" value="1"/>
</dbReference>
<protein>
    <submittedName>
        <fullName evidence="1">CotH kinase family protein</fullName>
    </submittedName>
</protein>
<keyword evidence="2" id="KW-1185">Reference proteome</keyword>
<dbReference type="GO" id="GO:0016301">
    <property type="term" value="F:kinase activity"/>
    <property type="evidence" value="ECO:0007669"/>
    <property type="project" value="UniProtKB-KW"/>
</dbReference>
<dbReference type="EMBL" id="JBBPCC010000021">
    <property type="protein sequence ID" value="MEK8131508.1"/>
    <property type="molecule type" value="Genomic_DNA"/>
</dbReference>
<reference evidence="1 2" key="1">
    <citation type="submission" date="2024-04" db="EMBL/GenBank/DDBJ databases">
        <title>draft genome sequnece of Paenibacillus filicis.</title>
        <authorList>
            <person name="Kim D.-U."/>
        </authorList>
    </citation>
    <scope>NUCLEOTIDE SEQUENCE [LARGE SCALE GENOMIC DNA]</scope>
    <source>
        <strain evidence="1 2">KACC14197</strain>
    </source>
</reference>
<keyword evidence="1" id="KW-0418">Kinase</keyword>
<dbReference type="InterPro" id="IPR014867">
    <property type="entry name" value="Spore_coat_CotH_CotH2/3/7"/>
</dbReference>
<organism evidence="1 2">
    <name type="scientific">Paenibacillus filicis</name>
    <dbReference type="NCBI Taxonomy" id="669464"/>
    <lineage>
        <taxon>Bacteria</taxon>
        <taxon>Bacillati</taxon>
        <taxon>Bacillota</taxon>
        <taxon>Bacilli</taxon>
        <taxon>Bacillales</taxon>
        <taxon>Paenibacillaceae</taxon>
        <taxon>Paenibacillus</taxon>
    </lineage>
</organism>
<evidence type="ECO:0000313" key="2">
    <source>
        <dbReference type="Proteomes" id="UP001469365"/>
    </source>
</evidence>
<evidence type="ECO:0000313" key="1">
    <source>
        <dbReference type="EMBL" id="MEK8131508.1"/>
    </source>
</evidence>
<sequence>MTVLPVRSLVVEAGQLRILQRDVWSDRFVQAEFSDGTQKASIRLRYRGGHTRNYPKRSYEIRLGSRTYHYNAEYDDPSLLRNALSFQFFGWLAVPSPRAKHCLLYLNGQPLGVYLEIEGVNRSFFRRRGLKVRSLFYAVNDHANFSSRTESGRRKASLLDGYQRKLGTREDGRRLAAFIRRLNAPGTSRTRVIKREMDIDNYARWLSGAVLTGNYDGFVQNYSLYRSPVTLKYRMLPWDYEGTWGRNCYGKLCGSDLVRVKGYNELTRQLLRVPSWRSAYKRRLGSALRRTFTVDRIMPVVESMHGLIRDQVRQDVSRKWTFAEFEGERGVIRRYVQERRRLVQAALERL</sequence>